<dbReference type="AlphaFoldDB" id="A0A4R0PHC4"/>
<evidence type="ECO:0000313" key="2">
    <source>
        <dbReference type="EMBL" id="TCD16418.1"/>
    </source>
</evidence>
<sequence>MRVLVTGAVVAATLFLSSALSPAIADTVTAKVKLWNAETKILTLDSNEEFPIDAGVELPEDLKVGDTVTIDYSSTEDGVTAVFSVKKAG</sequence>
<dbReference type="RefSeq" id="WP_131565264.1">
    <property type="nucleotide sequence ID" value="NZ_JAINFK010000001.1"/>
</dbReference>
<evidence type="ECO:0000313" key="3">
    <source>
        <dbReference type="Proteomes" id="UP000291301"/>
    </source>
</evidence>
<protein>
    <recommendedName>
        <fullName evidence="4">DUF1344 domain-containing protein</fullName>
    </recommendedName>
</protein>
<feature type="signal peptide" evidence="1">
    <location>
        <begin position="1"/>
        <end position="25"/>
    </location>
</feature>
<dbReference type="Proteomes" id="UP000291301">
    <property type="component" value="Unassembled WGS sequence"/>
</dbReference>
<accession>A0A4R0PHC4</accession>
<feature type="chain" id="PRO_5020551323" description="DUF1344 domain-containing protein" evidence="1">
    <location>
        <begin position="26"/>
        <end position="89"/>
    </location>
</feature>
<name>A0A4R0PHC4_9HYPH</name>
<keyword evidence="1" id="KW-0732">Signal</keyword>
<reference evidence="2 3" key="1">
    <citation type="journal article" date="2015" name="Antonie Van Leeuwenhoek">
        <title>Oricola cellulosilytica gen. nov., sp. nov., a cellulose-degrading bacterium of the family Phyllobacteriaceae isolated from surface seashore water, and emended descriptions of Mesorhizobium loti and Phyllobacterium myrsinacearum.</title>
        <authorList>
            <person name="Hameed A."/>
            <person name="Shahina M."/>
            <person name="Lai W.A."/>
            <person name="Lin S.Y."/>
            <person name="Young L.S."/>
            <person name="Liu Y.C."/>
            <person name="Hsu Y.H."/>
            <person name="Young C.C."/>
        </authorList>
    </citation>
    <scope>NUCLEOTIDE SEQUENCE [LARGE SCALE GENOMIC DNA]</scope>
    <source>
        <strain evidence="2 3">KCTC 52183</strain>
    </source>
</reference>
<keyword evidence="3" id="KW-1185">Reference proteome</keyword>
<evidence type="ECO:0000256" key="1">
    <source>
        <dbReference type="SAM" id="SignalP"/>
    </source>
</evidence>
<dbReference type="EMBL" id="SJST01000001">
    <property type="protein sequence ID" value="TCD16418.1"/>
    <property type="molecule type" value="Genomic_DNA"/>
</dbReference>
<evidence type="ECO:0008006" key="4">
    <source>
        <dbReference type="Google" id="ProtNLM"/>
    </source>
</evidence>
<gene>
    <name evidence="2" type="ORF">E0D97_03040</name>
</gene>
<organism evidence="2 3">
    <name type="scientific">Oricola cellulosilytica</name>
    <dbReference type="NCBI Taxonomy" id="1429082"/>
    <lineage>
        <taxon>Bacteria</taxon>
        <taxon>Pseudomonadati</taxon>
        <taxon>Pseudomonadota</taxon>
        <taxon>Alphaproteobacteria</taxon>
        <taxon>Hyphomicrobiales</taxon>
        <taxon>Ahrensiaceae</taxon>
        <taxon>Oricola</taxon>
    </lineage>
</organism>
<proteinExistence type="predicted"/>
<comment type="caution">
    <text evidence="2">The sequence shown here is derived from an EMBL/GenBank/DDBJ whole genome shotgun (WGS) entry which is preliminary data.</text>
</comment>